<proteinExistence type="predicted"/>
<accession>A0A5P8VQB3</accession>
<evidence type="ECO:0000313" key="1">
    <source>
        <dbReference type="EMBL" id="QFS42615.1"/>
    </source>
</evidence>
<dbReference type="EMBL" id="CP045226">
    <property type="protein sequence ID" value="QFS42615.1"/>
    <property type="molecule type" value="Genomic_DNA"/>
</dbReference>
<reference evidence="1 2" key="1">
    <citation type="submission" date="2019-10" db="EMBL/GenBank/DDBJ databases">
        <title>Genomic and transcriptomic insights into the perfect genentic adaptation of a filamentous nitrogen-fixing cyanobacterium to rice fields.</title>
        <authorList>
            <person name="Chen Z."/>
        </authorList>
    </citation>
    <scope>NUCLEOTIDE SEQUENCE [LARGE SCALE GENOMIC DNA]</scope>
    <source>
        <strain evidence="1">CCNUC1</strain>
    </source>
</reference>
<dbReference type="RefSeq" id="WP_194198694.1">
    <property type="nucleotide sequence ID" value="NZ_CP045226.1"/>
</dbReference>
<keyword evidence="2" id="KW-1185">Reference proteome</keyword>
<evidence type="ECO:0000313" key="2">
    <source>
        <dbReference type="Proteomes" id="UP000326678"/>
    </source>
</evidence>
<protein>
    <submittedName>
        <fullName evidence="1">Uncharacterized protein</fullName>
    </submittedName>
</protein>
<name>A0A5P8VQB3_9NOSO</name>
<dbReference type="AlphaFoldDB" id="A0A5P8VQB3"/>
<dbReference type="Proteomes" id="UP000326678">
    <property type="component" value="Chromosome Gxm1"/>
</dbReference>
<dbReference type="KEGG" id="nsh:GXM_00088"/>
<gene>
    <name evidence="1" type="ORF">GXM_00088</name>
</gene>
<sequence length="57" mass="6737">MSFVTCTERSRYNGIVSQNNRIVSRYNRIVSRYNRIVSRYNEFALLRFFTATVPLGV</sequence>
<organism evidence="1 2">
    <name type="scientific">Nostoc sphaeroides CCNUC1</name>
    <dbReference type="NCBI Taxonomy" id="2653204"/>
    <lineage>
        <taxon>Bacteria</taxon>
        <taxon>Bacillati</taxon>
        <taxon>Cyanobacteriota</taxon>
        <taxon>Cyanophyceae</taxon>
        <taxon>Nostocales</taxon>
        <taxon>Nostocaceae</taxon>
        <taxon>Nostoc</taxon>
    </lineage>
</organism>